<name>A0A7M7GBU7_APIME</name>
<dbReference type="Pfam" id="PF04387">
    <property type="entry name" value="PTPLA"/>
    <property type="match status" value="1"/>
</dbReference>
<sequence length="228" mass="26441">MKSKKSNNIGIFYLRAYNVLQTIGWSYILYKLLTNDYSSTIEANLWQNIKWPVIIFQHAALLEVIHAATGLVNAKPMITLIQVLSRVFVVSCVILATPYNYAASSFALPMMILAWCISEINRYIFYGLNLFGLNPYFVKWLRYTLFYILYPIGVSGELICTYSAVKYTNSHPEAWSYRLPNSWNFIFSYQILLITVMLSYIPFFPQTYMHMIAQRRKNVGSDALKKAK</sequence>
<keyword evidence="6 14" id="KW-0812">Transmembrane</keyword>
<dbReference type="GeneID" id="100577192"/>
<protein>
    <recommendedName>
        <fullName evidence="4 14">Very-long-chain (3R)-3-hydroxyacyl-CoA dehydratase</fullName>
        <ecNumber evidence="4 14">4.2.1.134</ecNumber>
    </recommendedName>
</protein>
<evidence type="ECO:0000256" key="14">
    <source>
        <dbReference type="RuleBase" id="RU363109"/>
    </source>
</evidence>
<dbReference type="PANTHER" id="PTHR11035:SF3">
    <property type="entry name" value="VERY-LONG-CHAIN (3R)-3-HYDROXYACYL-COA DEHYDRATASE"/>
    <property type="match status" value="1"/>
</dbReference>
<dbReference type="GO" id="GO:0030148">
    <property type="term" value="P:sphingolipid biosynthetic process"/>
    <property type="evidence" value="ECO:0007669"/>
    <property type="project" value="TreeGrafter"/>
</dbReference>
<dbReference type="OrthoDB" id="46988at2759"/>
<evidence type="ECO:0000256" key="2">
    <source>
        <dbReference type="ARBA" id="ARBA00005194"/>
    </source>
</evidence>
<comment type="similarity">
    <text evidence="3 14">Belongs to the very long-chain fatty acids dehydratase HACD family.</text>
</comment>
<gene>
    <name evidence="17" type="primary">LOC100577192</name>
</gene>
<evidence type="ECO:0000256" key="8">
    <source>
        <dbReference type="ARBA" id="ARBA00022989"/>
    </source>
</evidence>
<keyword evidence="11 14" id="KW-0275">Fatty acid biosynthesis</keyword>
<comment type="caution">
    <text evidence="14">Lacks conserved residue(s) required for the propagation of feature annotation.</text>
</comment>
<accession>A0A8B6XVC0</accession>
<dbReference type="PANTHER" id="PTHR11035">
    <property type="entry name" value="VERY-LONG-CHAIN (3R)-3-HYDROXYACYL-COA DEHYDRATASE"/>
    <property type="match status" value="1"/>
</dbReference>
<evidence type="ECO:0000256" key="5">
    <source>
        <dbReference type="ARBA" id="ARBA00022516"/>
    </source>
</evidence>
<dbReference type="InterPro" id="IPR007482">
    <property type="entry name" value="Tyr_Pase-like_PTPLA"/>
</dbReference>
<evidence type="ECO:0000313" key="15">
    <source>
        <dbReference type="EnsemblMetazoa" id="XP_003250467"/>
    </source>
</evidence>
<dbReference type="EC" id="4.2.1.134" evidence="4 14"/>
<dbReference type="Proteomes" id="UP000005203">
    <property type="component" value="Linkage group LG10"/>
</dbReference>
<keyword evidence="12 14" id="KW-0456">Lyase</keyword>
<evidence type="ECO:0000256" key="9">
    <source>
        <dbReference type="ARBA" id="ARBA00023098"/>
    </source>
</evidence>
<feature type="transmembrane region" description="Helical" evidence="14">
    <location>
        <begin position="145"/>
        <end position="165"/>
    </location>
</feature>
<keyword evidence="9 14" id="KW-0443">Lipid metabolism</keyword>
<dbReference type="GO" id="GO:0030497">
    <property type="term" value="P:fatty acid elongation"/>
    <property type="evidence" value="ECO:0007669"/>
    <property type="project" value="TreeGrafter"/>
</dbReference>
<reference evidence="15" key="1">
    <citation type="submission" date="2021-01" db="UniProtKB">
        <authorList>
            <consortium name="EnsemblMetazoa"/>
        </authorList>
    </citation>
    <scope>IDENTIFICATION</scope>
    <source>
        <strain evidence="15">DH4</strain>
    </source>
</reference>
<evidence type="ECO:0000256" key="4">
    <source>
        <dbReference type="ARBA" id="ARBA00013122"/>
    </source>
</evidence>
<comment type="function">
    <text evidence="14">Catalyzes the third of the four reactions of the long-chain fatty acids elongation cycle. This endoplasmic reticulum-bound enzymatic process, allows the addition of two carbons to the chain of long- and very long-chain fatty acids/VLCFAs per cycle. This enzyme catalyzes the dehydration of the 3-hydroxyacyl-CoA intermediate into trans-2,3-enoyl-CoA, within each cycle of fatty acid elongation. Thereby, it participates to the production of VLCFAs of different chain lengths that are involved in multiple biological processes as precursors of membrane lipids and lipid mediators.</text>
</comment>
<comment type="catalytic activity">
    <reaction evidence="13 14">
        <text>a very-long-chain (3R)-3-hydroxyacyl-CoA = a very-long-chain (2E)-enoyl-CoA + H2O</text>
        <dbReference type="Rhea" id="RHEA:45812"/>
        <dbReference type="ChEBI" id="CHEBI:15377"/>
        <dbReference type="ChEBI" id="CHEBI:83728"/>
        <dbReference type="ChEBI" id="CHEBI:85440"/>
        <dbReference type="EC" id="4.2.1.134"/>
    </reaction>
</comment>
<reference evidence="17" key="2">
    <citation type="submission" date="2025-04" db="UniProtKB">
        <authorList>
            <consortium name="RefSeq"/>
        </authorList>
    </citation>
    <scope>IDENTIFICATION</scope>
    <source>
        <strain evidence="17">DH4</strain>
        <tissue evidence="17">Whole body</tissue>
    </source>
</reference>
<evidence type="ECO:0000256" key="13">
    <source>
        <dbReference type="ARBA" id="ARBA00036671"/>
    </source>
</evidence>
<evidence type="ECO:0000256" key="3">
    <source>
        <dbReference type="ARBA" id="ARBA00007811"/>
    </source>
</evidence>
<keyword evidence="10 14" id="KW-0472">Membrane</keyword>
<dbReference type="KEGG" id="ame:100577192"/>
<evidence type="ECO:0000256" key="11">
    <source>
        <dbReference type="ARBA" id="ARBA00023160"/>
    </source>
</evidence>
<dbReference type="UniPathway" id="UPA00094"/>
<feature type="transmembrane region" description="Helical" evidence="14">
    <location>
        <begin position="185"/>
        <end position="205"/>
    </location>
</feature>
<keyword evidence="5 14" id="KW-0444">Lipid biosynthesis</keyword>
<comment type="pathway">
    <text evidence="2 14">Lipid metabolism; fatty acid biosynthesis.</text>
</comment>
<dbReference type="GO" id="GO:0005789">
    <property type="term" value="C:endoplasmic reticulum membrane"/>
    <property type="evidence" value="ECO:0007669"/>
    <property type="project" value="UniProtKB-SubCell"/>
</dbReference>
<keyword evidence="8 14" id="KW-1133">Transmembrane helix</keyword>
<dbReference type="CTD" id="9200"/>
<dbReference type="GO" id="GO:0042761">
    <property type="term" value="P:very long-chain fatty acid biosynthetic process"/>
    <property type="evidence" value="ECO:0007669"/>
    <property type="project" value="TreeGrafter"/>
</dbReference>
<dbReference type="RefSeq" id="XP_003250467.2">
    <property type="nucleotide sequence ID" value="XM_003250419.4"/>
</dbReference>
<evidence type="ECO:0000313" key="16">
    <source>
        <dbReference type="Proteomes" id="UP000005203"/>
    </source>
</evidence>
<comment type="subcellular location">
    <subcellularLocation>
        <location evidence="14">Endoplasmic reticulum membrane</location>
        <topology evidence="14">Multi-pass membrane protein</topology>
    </subcellularLocation>
    <subcellularLocation>
        <location evidence="1">Membrane</location>
        <topology evidence="1">Multi-pass membrane protein</topology>
    </subcellularLocation>
</comment>
<keyword evidence="16" id="KW-1185">Reference proteome</keyword>
<organism evidence="15">
    <name type="scientific">Apis mellifera</name>
    <name type="common">Honeybee</name>
    <dbReference type="NCBI Taxonomy" id="7460"/>
    <lineage>
        <taxon>Eukaryota</taxon>
        <taxon>Metazoa</taxon>
        <taxon>Ecdysozoa</taxon>
        <taxon>Arthropoda</taxon>
        <taxon>Hexapoda</taxon>
        <taxon>Insecta</taxon>
        <taxon>Pterygota</taxon>
        <taxon>Neoptera</taxon>
        <taxon>Endopterygota</taxon>
        <taxon>Hymenoptera</taxon>
        <taxon>Apocrita</taxon>
        <taxon>Aculeata</taxon>
        <taxon>Apoidea</taxon>
        <taxon>Anthophila</taxon>
        <taxon>Apidae</taxon>
        <taxon>Apis</taxon>
    </lineage>
</organism>
<feature type="transmembrane region" description="Helical" evidence="14">
    <location>
        <begin position="107"/>
        <end position="125"/>
    </location>
</feature>
<feature type="transmembrane region" description="Helical" evidence="14">
    <location>
        <begin position="83"/>
        <end position="101"/>
    </location>
</feature>
<evidence type="ECO:0000313" key="17">
    <source>
        <dbReference type="RefSeq" id="XP_003250467.2"/>
    </source>
</evidence>
<keyword evidence="7 14" id="KW-0276">Fatty acid metabolism</keyword>
<evidence type="ECO:0000256" key="7">
    <source>
        <dbReference type="ARBA" id="ARBA00022832"/>
    </source>
</evidence>
<evidence type="ECO:0000256" key="12">
    <source>
        <dbReference type="ARBA" id="ARBA00023239"/>
    </source>
</evidence>
<evidence type="ECO:0000256" key="10">
    <source>
        <dbReference type="ARBA" id="ARBA00023136"/>
    </source>
</evidence>
<evidence type="ECO:0000256" key="6">
    <source>
        <dbReference type="ARBA" id="ARBA00022692"/>
    </source>
</evidence>
<evidence type="ECO:0000256" key="1">
    <source>
        <dbReference type="ARBA" id="ARBA00004141"/>
    </source>
</evidence>
<keyword evidence="14" id="KW-0256">Endoplasmic reticulum</keyword>
<proteinExistence type="inferred from homology"/>
<dbReference type="EnsemblMetazoa" id="XM_003250419">
    <property type="protein sequence ID" value="XP_003250467"/>
    <property type="gene ID" value="LOC100577192"/>
</dbReference>
<dbReference type="AlphaFoldDB" id="A0A7M7GBU7"/>
<dbReference type="GO" id="GO:0102158">
    <property type="term" value="F:very-long-chain (3R)-3-hydroxyacyl-CoA dehydratase activity"/>
    <property type="evidence" value="ECO:0007669"/>
    <property type="project" value="UniProtKB-EC"/>
</dbReference>
<accession>A0A7M7GBU7</accession>